<evidence type="ECO:0000313" key="2">
    <source>
        <dbReference type="Proteomes" id="UP000198210"/>
    </source>
</evidence>
<dbReference type="RefSeq" id="WP_088971938.1">
    <property type="nucleotide sequence ID" value="NZ_JBHLYF010000005.1"/>
</dbReference>
<sequence length="312" mass="33265">MDFVDSVLVRLGDPATRSGVLDDAALANLVAAAYDTEAMPVGPPYSAVFDELTVGYATPPVTVVDGEWMGVAGQDRTELRLRLHGLGPAPLRVEALWRGGLVVRTSAARDRVQALTVNLPSFDVDPDIVADLGALPTDPALLETERRSRLVDRLRSGLDQPAAFTDAHVDRLLQSVGAGSVSELVTQVRGQNGTATVQLRYAPPAATPPTPRMLPFAAAVFVRDAGFSLADLLLSSRLARSRAEELGLEVPAAEDVRRRRPVVVVWIVPAATFDDPAWPGGTTGTPQQQRADRYARAGRWLAAEGIGLVTVP</sequence>
<name>A0A1C5J3H3_9ACTN</name>
<gene>
    <name evidence="1" type="ORF">GA0074704_4038</name>
</gene>
<proteinExistence type="predicted"/>
<keyword evidence="2" id="KW-1185">Reference proteome</keyword>
<evidence type="ECO:0000313" key="1">
    <source>
        <dbReference type="EMBL" id="SCG64566.1"/>
    </source>
</evidence>
<protein>
    <submittedName>
        <fullName evidence="1">Uncharacterized protein</fullName>
    </submittedName>
</protein>
<reference evidence="1 2" key="1">
    <citation type="submission" date="2016-06" db="EMBL/GenBank/DDBJ databases">
        <authorList>
            <person name="Kjaerup R.B."/>
            <person name="Dalgaard T.S."/>
            <person name="Juul-Madsen H.R."/>
        </authorList>
    </citation>
    <scope>NUCLEOTIDE SEQUENCE [LARGE SCALE GENOMIC DNA]</scope>
    <source>
        <strain evidence="1 2">DSM 45097</strain>
    </source>
</reference>
<organism evidence="1 2">
    <name type="scientific">Micromonospora siamensis</name>
    <dbReference type="NCBI Taxonomy" id="299152"/>
    <lineage>
        <taxon>Bacteria</taxon>
        <taxon>Bacillati</taxon>
        <taxon>Actinomycetota</taxon>
        <taxon>Actinomycetes</taxon>
        <taxon>Micromonosporales</taxon>
        <taxon>Micromonosporaceae</taxon>
        <taxon>Micromonospora</taxon>
    </lineage>
</organism>
<dbReference type="EMBL" id="LT607751">
    <property type="protein sequence ID" value="SCG64566.1"/>
    <property type="molecule type" value="Genomic_DNA"/>
</dbReference>
<accession>A0A1C5J3H3</accession>
<dbReference type="AlphaFoldDB" id="A0A1C5J3H3"/>
<dbReference type="Proteomes" id="UP000198210">
    <property type="component" value="Chromosome I"/>
</dbReference>